<dbReference type="InterPro" id="IPR020841">
    <property type="entry name" value="PKS_Beta-ketoAc_synthase_dom"/>
</dbReference>
<evidence type="ECO:0000313" key="11">
    <source>
        <dbReference type="Proteomes" id="UP000664417"/>
    </source>
</evidence>
<dbReference type="PROSITE" id="PS52004">
    <property type="entry name" value="KS3_2"/>
    <property type="match status" value="2"/>
</dbReference>
<feature type="region of interest" description="N-terminal hotdog fold" evidence="5">
    <location>
        <begin position="844"/>
        <end position="962"/>
    </location>
</feature>
<feature type="domain" description="Ketosynthase family 3 (KS3)" evidence="8">
    <location>
        <begin position="1309"/>
        <end position="1721"/>
    </location>
</feature>
<keyword evidence="10" id="KW-0012">Acyltransferase</keyword>
<dbReference type="InterPro" id="IPR042104">
    <property type="entry name" value="PKS_dehydratase_sf"/>
</dbReference>
<dbReference type="GO" id="GO:0071770">
    <property type="term" value="P:DIM/DIP cell wall layer assembly"/>
    <property type="evidence" value="ECO:0007669"/>
    <property type="project" value="TreeGrafter"/>
</dbReference>
<evidence type="ECO:0000256" key="5">
    <source>
        <dbReference type="PROSITE-ProRule" id="PRU01363"/>
    </source>
</evidence>
<dbReference type="PANTHER" id="PTHR43775">
    <property type="entry name" value="FATTY ACID SYNTHASE"/>
    <property type="match status" value="1"/>
</dbReference>
<dbReference type="InterPro" id="IPR009081">
    <property type="entry name" value="PP-bd_ACP"/>
</dbReference>
<feature type="domain" description="Carrier" evidence="7">
    <location>
        <begin position="1151"/>
        <end position="1228"/>
    </location>
</feature>
<comment type="function">
    <text evidence="4">Involved in production of the polyketide antibiotic thailandamide.</text>
</comment>
<accession>A0A8J7Q6G7</accession>
<dbReference type="Pfam" id="PF21089">
    <property type="entry name" value="PKS_DH_N"/>
    <property type="match status" value="1"/>
</dbReference>
<dbReference type="SUPFAM" id="SSF55048">
    <property type="entry name" value="Probable ACP-binding domain of malonyl-CoA ACP transacylase"/>
    <property type="match status" value="1"/>
</dbReference>
<feature type="active site" description="Proton donor; for dehydratase activity" evidence="5">
    <location>
        <position position="1038"/>
    </location>
</feature>
<dbReference type="Gene3D" id="1.10.1200.10">
    <property type="entry name" value="ACP-like"/>
    <property type="match status" value="1"/>
</dbReference>
<dbReference type="GO" id="GO:0005737">
    <property type="term" value="C:cytoplasm"/>
    <property type="evidence" value="ECO:0007669"/>
    <property type="project" value="TreeGrafter"/>
</dbReference>
<dbReference type="SUPFAM" id="SSF53901">
    <property type="entry name" value="Thiolase-like"/>
    <property type="match status" value="2"/>
</dbReference>
<dbReference type="PROSITE" id="PS00012">
    <property type="entry name" value="PHOSPHOPANTETHEINE"/>
    <property type="match status" value="1"/>
</dbReference>
<sequence>MSMHRKILELFQQNELSERAAVVLLAATKAAQASGAKAEPAPASATPGAVFEEPIAVVGLACRLPDAPNARAFWENLNNGHQAVTKVPESRWPESTYFSENNSAPGLGYARWGAFLNEIYDFDAAMFGLTEEEAAVLDPQQRLMMEVARETLDHAGYGADCDTRRDTGIFIGGRMNDYGRDYFRSLREAEGPQNVPINRASLLGRSQNFMAAWVADRFNLHGPALVTDTACSSSLTALYQACAALRLGECEMALAGGVDLLIDPLTYVMLSKTRALSPDGRCWTFDRRANGYVPGEGAGAALLKPLSAAQRDGDTIYATIRAAAVNNDGHTMGITTPDMDAQIALLDRIYGENGIDPESVGLIEAHGTGTTIGDPIEVKALSEVFRRRTKRSGYCAIGSVKTNIGHLHSASGIAGFLKTVMSLRNKTLVPTLNCEDPNPRFAFHESPFYPNLQRRPWSQSNQPRRAGISSFGFGGTNVHLCLEEAPADNRPAVNSLPSALLTLSAPNRAGLIDLVNQWITLLEDPTSAAIHDLAATSQAGRKHEQHRLALVVPNRQQAISDLRGFLQGAAPHRADSGALYSGEAGRPKVAFVVDPRVFKNKRETLRQTFAAVPELTGHLQTVCRHLPPLQGEAIEAALCKDGPITANAREDMVLFCLGLACLRLLRGWGLQPKLPKNDLFHQKLAAAAKPRADVAAVFKEIVRQPLHLEEAPLDSIEADSTLYLGPVPVPHRMHTQILPLLVKQGAPLVGLHKLLGALYVSGAAIDWSKVVQPGFRRVPIPSIGYQRKTLKVPEPLHAGPALAPPAEPVVEAPAPVKPEPVVAAPPVVEADTTKASSTTNAEDHPMLTKVTMDEQRRITFECAYSMADVYFRDHLVLGSSMLPGMAWLEIVRAAVESATQLRVTGFGDVTFLQPLRIDPGETKRVTGIVDPNSHFEVHEVVSEGAAEKVLLRGRISFDSLPTVPNQPVADWAQRCTERTYGDEVYRVLRELGYTHGPFFQNIHWMSSLNDYETFAELKRAERTPAMARELKLDPGMLDSTTIAAFGSGNGSVVRSGGQPFIPIFLGSVRVYEAIPAAAYAQSKIHVWNGEMSRCTQTILDHEGRVCVVIEDIVSKKVPLTAFAGPATETVAYEDAAAANPEPEVAVVEAAPPRRDPQEVLLTWLSGLMEIELDEDGAETEFLSLGMDSTMLVTLTQKVEKEADIKLYPTVFFEYQTPLEFTDYMQEDFPEACQALIQAQATREAASRPKSPAPQPSKPVAGVAPKAPVVQTPVVAETPAPAPVKGEATPITVTTAEPARSVESGEPQGAFEVAVIGMAGRYPQSDDLDAFWELLRNGVDAVGEIPAERWDWRTIFDPEPGKSDKSYSRWGAFLKNIDRFDPLFFGISPREAASYDPQARIFFQVAWETLENAGYAARTNSDTGLWVGYSHDHYYEQRIRGRNNGSRGISLETSIANQFSFFMNWRGPSLTVNTLCSSSLVAIHLAINALEKGECSQALVGGVHAALSPEYYITMSNQRALSPTGRCRTFDAKADGYVPGEGVGAVLLKPLKQALADGDRIHGVIKGSAVNHGGRANRLTAPNPEAQSEVVTTAMQRAGIQPADVTFIETHGTGTSLGDPIEVKGLGRVYGKDSQGVLLGSLKSQIGHLESAAGIAGLHKVLLSMKHRTLPAGLHVEELNPALQLDGFEVNRTLRSLPAGKLRAGLSSFGMLGVNAHLIVEEAPRPARVEAAPRPSHVLTLSARDSDTLDTLAARYAERAREVGLADLCYSANTGLRAFDHRLAVVAEDRESLSHALNQTGKKVLRGKAKSARKLKTAMLFTGQGAQYRGMARELYQSDHGFRADIDRCAQILKQRDLDLLDLLFGDAADINQTANAQPALFAVSWSLARLWSHWGVQPKALLGHSVGEYAAACFAGVFDLESGLNLIAERGRLMQSLPTGVGAMLAVAAAESDIAPYLAKEPTLAVAARNAPRATVISGDKEALTRLSEQLSEQGMRITPLRVSHAFHSPLMDPILDAFEQYAAGMTYNAPQIPLIANLTGDFHQGAPTARYWRDHLRGAVCFNDGVQRLAEYDLLLEVGPQPTLARLAKAAGYKGVAVASLQRNSPDWNILNEALAQCFTLGVPIDFHAVEEQRTRVDLPSYPFQQERHWIDSVPDEEPAAPMDAATSTTGRAGTRFVPENPAATAVAVPSAVQPATQPQPDGTSPTPKVSSKNSRLRHPLFDSWD</sequence>
<dbReference type="GO" id="GO:0031177">
    <property type="term" value="F:phosphopantetheine binding"/>
    <property type="evidence" value="ECO:0007669"/>
    <property type="project" value="InterPro"/>
</dbReference>
<dbReference type="SMART" id="SM01294">
    <property type="entry name" value="PKS_PP_betabranch"/>
    <property type="match status" value="1"/>
</dbReference>
<dbReference type="InterPro" id="IPR016036">
    <property type="entry name" value="Malonyl_transacylase_ACP-bd"/>
</dbReference>
<evidence type="ECO:0000256" key="4">
    <source>
        <dbReference type="ARBA" id="ARBA00054155"/>
    </source>
</evidence>
<dbReference type="SUPFAM" id="SSF52151">
    <property type="entry name" value="FabD/lysophospholipase-like"/>
    <property type="match status" value="1"/>
</dbReference>
<dbReference type="SUPFAM" id="SSF47336">
    <property type="entry name" value="ACP-like"/>
    <property type="match status" value="1"/>
</dbReference>
<dbReference type="PROSITE" id="PS52019">
    <property type="entry name" value="PKS_MFAS_DH"/>
    <property type="match status" value="1"/>
</dbReference>
<evidence type="ECO:0000259" key="8">
    <source>
        <dbReference type="PROSITE" id="PS52004"/>
    </source>
</evidence>
<reference evidence="10" key="1">
    <citation type="submission" date="2021-03" db="EMBL/GenBank/DDBJ databases">
        <authorList>
            <person name="Wang G."/>
        </authorList>
    </citation>
    <scope>NUCLEOTIDE SEQUENCE</scope>
    <source>
        <strain evidence="10">KCTC 12899</strain>
    </source>
</reference>
<gene>
    <name evidence="10" type="ORF">J3U88_08325</name>
</gene>
<dbReference type="SMART" id="SM00827">
    <property type="entry name" value="PKS_AT"/>
    <property type="match status" value="1"/>
</dbReference>
<feature type="active site" description="Proton acceptor; for dehydratase activity" evidence="5">
    <location>
        <position position="874"/>
    </location>
</feature>
<dbReference type="Pfam" id="PF14765">
    <property type="entry name" value="PS-DH"/>
    <property type="match status" value="1"/>
</dbReference>
<keyword evidence="11" id="KW-1185">Reference proteome</keyword>
<proteinExistence type="predicted"/>
<dbReference type="Proteomes" id="UP000664417">
    <property type="component" value="Unassembled WGS sequence"/>
</dbReference>
<dbReference type="InterPro" id="IPR049900">
    <property type="entry name" value="PKS_mFAS_DH"/>
</dbReference>
<dbReference type="PROSITE" id="PS00606">
    <property type="entry name" value="KS3_1"/>
    <property type="match status" value="1"/>
</dbReference>
<dbReference type="InterPro" id="IPR018201">
    <property type="entry name" value="Ketoacyl_synth_AS"/>
</dbReference>
<evidence type="ECO:0000259" key="7">
    <source>
        <dbReference type="PROSITE" id="PS50075"/>
    </source>
</evidence>
<dbReference type="GO" id="GO:0004312">
    <property type="term" value="F:fatty acid synthase activity"/>
    <property type="evidence" value="ECO:0007669"/>
    <property type="project" value="TreeGrafter"/>
</dbReference>
<dbReference type="SMART" id="SM00825">
    <property type="entry name" value="PKS_KS"/>
    <property type="match status" value="2"/>
</dbReference>
<dbReference type="Pfam" id="PF00698">
    <property type="entry name" value="Acyl_transf_1"/>
    <property type="match status" value="1"/>
</dbReference>
<dbReference type="SMART" id="SM00826">
    <property type="entry name" value="PKS_DH"/>
    <property type="match status" value="1"/>
</dbReference>
<protein>
    <submittedName>
        <fullName evidence="10">Acyltransferase domain-containing protein</fullName>
    </submittedName>
</protein>
<dbReference type="Pfam" id="PF00550">
    <property type="entry name" value="PP-binding"/>
    <property type="match status" value="1"/>
</dbReference>
<dbReference type="Pfam" id="PF00109">
    <property type="entry name" value="ketoacyl-synt"/>
    <property type="match status" value="2"/>
</dbReference>
<dbReference type="Gene3D" id="3.40.47.10">
    <property type="match status" value="2"/>
</dbReference>
<keyword evidence="2" id="KW-0597">Phosphoprotein</keyword>
<feature type="domain" description="PKS/mFAS DH" evidence="9">
    <location>
        <begin position="844"/>
        <end position="1123"/>
    </location>
</feature>
<dbReference type="PANTHER" id="PTHR43775:SF37">
    <property type="entry name" value="SI:DKEY-61P9.11"/>
    <property type="match status" value="1"/>
</dbReference>
<feature type="compositionally biased region" description="Polar residues" evidence="6">
    <location>
        <begin position="2203"/>
        <end position="2215"/>
    </location>
</feature>
<dbReference type="RefSeq" id="WP_207858241.1">
    <property type="nucleotide sequence ID" value="NZ_JAFREP010000006.1"/>
</dbReference>
<evidence type="ECO:0000256" key="1">
    <source>
        <dbReference type="ARBA" id="ARBA00022450"/>
    </source>
</evidence>
<name>A0A8J7Q6G7_9BACT</name>
<dbReference type="Gene3D" id="3.40.366.10">
    <property type="entry name" value="Malonyl-Coenzyme A Acyl Carrier Protein, domain 2"/>
    <property type="match status" value="1"/>
</dbReference>
<dbReference type="InterPro" id="IPR006162">
    <property type="entry name" value="Ppantetheine_attach_site"/>
</dbReference>
<dbReference type="EMBL" id="JAFREP010000006">
    <property type="protein sequence ID" value="MBO1318459.1"/>
    <property type="molecule type" value="Genomic_DNA"/>
</dbReference>
<dbReference type="Gene3D" id="3.10.129.110">
    <property type="entry name" value="Polyketide synthase dehydratase"/>
    <property type="match status" value="1"/>
</dbReference>
<dbReference type="Gene3D" id="3.30.70.3290">
    <property type="match status" value="2"/>
</dbReference>
<dbReference type="FunFam" id="3.40.47.10:FF:000019">
    <property type="entry name" value="Polyketide synthase type I"/>
    <property type="match status" value="1"/>
</dbReference>
<dbReference type="GO" id="GO:0006633">
    <property type="term" value="P:fatty acid biosynthetic process"/>
    <property type="evidence" value="ECO:0007669"/>
    <property type="project" value="InterPro"/>
</dbReference>
<dbReference type="InterPro" id="IPR036736">
    <property type="entry name" value="ACP-like_sf"/>
</dbReference>
<evidence type="ECO:0000256" key="2">
    <source>
        <dbReference type="ARBA" id="ARBA00022553"/>
    </source>
</evidence>
<dbReference type="GO" id="GO:0005886">
    <property type="term" value="C:plasma membrane"/>
    <property type="evidence" value="ECO:0007669"/>
    <property type="project" value="TreeGrafter"/>
</dbReference>
<dbReference type="PROSITE" id="PS50075">
    <property type="entry name" value="CARRIER"/>
    <property type="match status" value="1"/>
</dbReference>
<feature type="compositionally biased region" description="Low complexity" evidence="6">
    <location>
        <begin position="2161"/>
        <end position="2202"/>
    </location>
</feature>
<dbReference type="InterPro" id="IPR016035">
    <property type="entry name" value="Acyl_Trfase/lysoPLipase"/>
</dbReference>
<dbReference type="InterPro" id="IPR049552">
    <property type="entry name" value="PKS_DH_N"/>
</dbReference>
<dbReference type="InterPro" id="IPR020807">
    <property type="entry name" value="PKS_DH"/>
</dbReference>
<evidence type="ECO:0000256" key="3">
    <source>
        <dbReference type="ARBA" id="ARBA00022679"/>
    </source>
</evidence>
<dbReference type="InterPro" id="IPR020806">
    <property type="entry name" value="PKS_PP-bd"/>
</dbReference>
<keyword evidence="3" id="KW-0808">Transferase</keyword>
<feature type="region of interest" description="Disordered" evidence="6">
    <location>
        <begin position="2155"/>
        <end position="2227"/>
    </location>
</feature>
<dbReference type="InterPro" id="IPR014030">
    <property type="entry name" value="Ketoacyl_synth_N"/>
</dbReference>
<evidence type="ECO:0000256" key="6">
    <source>
        <dbReference type="SAM" id="MobiDB-lite"/>
    </source>
</evidence>
<dbReference type="InterPro" id="IPR001227">
    <property type="entry name" value="Ac_transferase_dom_sf"/>
</dbReference>
<dbReference type="InterPro" id="IPR016039">
    <property type="entry name" value="Thiolase-like"/>
</dbReference>
<dbReference type="SMART" id="SM00823">
    <property type="entry name" value="PKS_PP"/>
    <property type="match status" value="1"/>
</dbReference>
<dbReference type="InterPro" id="IPR014031">
    <property type="entry name" value="Ketoacyl_synth_C"/>
</dbReference>
<dbReference type="GO" id="GO:0004315">
    <property type="term" value="F:3-oxoacyl-[acyl-carrier-protein] synthase activity"/>
    <property type="evidence" value="ECO:0007669"/>
    <property type="project" value="InterPro"/>
</dbReference>
<dbReference type="Pfam" id="PF02801">
    <property type="entry name" value="Ketoacyl-synt_C"/>
    <property type="match status" value="2"/>
</dbReference>
<dbReference type="InterPro" id="IPR014043">
    <property type="entry name" value="Acyl_transferase_dom"/>
</dbReference>
<dbReference type="InterPro" id="IPR049551">
    <property type="entry name" value="PKS_DH_C"/>
</dbReference>
<dbReference type="CDD" id="cd00833">
    <property type="entry name" value="PKS"/>
    <property type="match status" value="2"/>
</dbReference>
<comment type="caution">
    <text evidence="10">The sequence shown here is derived from an EMBL/GenBank/DDBJ whole genome shotgun (WGS) entry which is preliminary data.</text>
</comment>
<dbReference type="InterPro" id="IPR050091">
    <property type="entry name" value="PKS_NRPS_Biosynth_Enz"/>
</dbReference>
<feature type="domain" description="Ketosynthase family 3 (KS3)" evidence="8">
    <location>
        <begin position="52"/>
        <end position="484"/>
    </location>
</feature>
<organism evidence="10 11">
    <name type="scientific">Acanthopleuribacter pedis</name>
    <dbReference type="NCBI Taxonomy" id="442870"/>
    <lineage>
        <taxon>Bacteria</taxon>
        <taxon>Pseudomonadati</taxon>
        <taxon>Acidobacteriota</taxon>
        <taxon>Holophagae</taxon>
        <taxon>Acanthopleuribacterales</taxon>
        <taxon>Acanthopleuribacteraceae</taxon>
        <taxon>Acanthopleuribacter</taxon>
    </lineage>
</organism>
<evidence type="ECO:0000259" key="9">
    <source>
        <dbReference type="PROSITE" id="PS52019"/>
    </source>
</evidence>
<evidence type="ECO:0000313" key="10">
    <source>
        <dbReference type="EMBL" id="MBO1318459.1"/>
    </source>
</evidence>
<feature type="region of interest" description="Disordered" evidence="6">
    <location>
        <begin position="1239"/>
        <end position="1262"/>
    </location>
</feature>
<dbReference type="Pfam" id="PF22621">
    <property type="entry name" value="CurL-like_PKS_C"/>
    <property type="match status" value="2"/>
</dbReference>
<feature type="region of interest" description="C-terminal hotdog fold" evidence="5">
    <location>
        <begin position="976"/>
        <end position="1123"/>
    </location>
</feature>
<keyword evidence="1" id="KW-0596">Phosphopantetheine</keyword>